<dbReference type="OrthoDB" id="8954335at2759"/>
<dbReference type="Gene3D" id="3.40.50.300">
    <property type="entry name" value="P-loop containing nucleotide triphosphate hydrolases"/>
    <property type="match status" value="1"/>
</dbReference>
<proteinExistence type="predicted"/>
<sequence>MAKLFHAVKGIVFPAEALKRVISHAAREVEETGLTLIREGGEQVHGVIDHVEEAGDRMVFRFQAAANDVIKIALDTATDKVELLTGKLSKEAQLQVSNAGGEVRLCLDHMEEKASLILDKLPPKVAGLAAREAGGGLIQGVKDQLGYKPTTPLGIEVSKAFDEDIKTPSELAEMVWQVPEPDKKFDAYFFLFEAYAHTRGYDAERKFAAHFFVALVAVTDLYSARTPAGYVMPGRPVDRTTFTKLLRLPGNDSDTQAMRDRALALLGNLAEWNEETAMQNEELIKDEAFHVINKLLPPQYDRMKALPPKKRLFKKEDEVLAAMQGSDFEQVERWFKVLAVGNSGAGKSFLLNVFNQANLFRHATHTDAVTTQLEYALYAQGTFGYILCDMPGLLHANGDAQTNAKAIEEAFQVLPDINAYVLFVMAMGPGGRLAHEDLVTCKALCEYVPSLNNSNTAVLVNQLAENDFNTALEMITYESDMMQQASELLIKDASVHFMRKVPAKNQKNWEDETMTGIKELLDDAVKGLIPSRMRPAAGASLVIPEQRVKEQLESAEKAIADMKAEQARDPWKELDGVDVDADCNDASSLKGRPFNDTEIQAMKDHAVLQGRKVFVIKKCGSKFDIWFKSTFDPETCHRKSRNDRRSYVYVK</sequence>
<dbReference type="AlphaFoldDB" id="A0A812VMM0"/>
<feature type="domain" description="G" evidence="1">
    <location>
        <begin position="337"/>
        <end position="431"/>
    </location>
</feature>
<name>A0A812VMM0_SYMPI</name>
<organism evidence="2 3">
    <name type="scientific">Symbiodinium pilosum</name>
    <name type="common">Dinoflagellate</name>
    <dbReference type="NCBI Taxonomy" id="2952"/>
    <lineage>
        <taxon>Eukaryota</taxon>
        <taxon>Sar</taxon>
        <taxon>Alveolata</taxon>
        <taxon>Dinophyceae</taxon>
        <taxon>Suessiales</taxon>
        <taxon>Symbiodiniaceae</taxon>
        <taxon>Symbiodinium</taxon>
    </lineage>
</organism>
<evidence type="ECO:0000259" key="1">
    <source>
        <dbReference type="Pfam" id="PF01926"/>
    </source>
</evidence>
<gene>
    <name evidence="2" type="ORF">SPIL2461_LOCUS17237</name>
</gene>
<dbReference type="InterPro" id="IPR006073">
    <property type="entry name" value="GTP-bd"/>
</dbReference>
<comment type="caution">
    <text evidence="2">The sequence shown here is derived from an EMBL/GenBank/DDBJ whole genome shotgun (WGS) entry which is preliminary data.</text>
</comment>
<keyword evidence="3" id="KW-1185">Reference proteome</keyword>
<dbReference type="Pfam" id="PF01926">
    <property type="entry name" value="MMR_HSR1"/>
    <property type="match status" value="1"/>
</dbReference>
<dbReference type="InterPro" id="IPR027417">
    <property type="entry name" value="P-loop_NTPase"/>
</dbReference>
<protein>
    <recommendedName>
        <fullName evidence="1">G domain-containing protein</fullName>
    </recommendedName>
</protein>
<evidence type="ECO:0000313" key="3">
    <source>
        <dbReference type="Proteomes" id="UP000649617"/>
    </source>
</evidence>
<dbReference type="SUPFAM" id="SSF52540">
    <property type="entry name" value="P-loop containing nucleoside triphosphate hydrolases"/>
    <property type="match status" value="1"/>
</dbReference>
<reference evidence="2" key="1">
    <citation type="submission" date="2021-02" db="EMBL/GenBank/DDBJ databases">
        <authorList>
            <person name="Dougan E. K."/>
            <person name="Rhodes N."/>
            <person name="Thang M."/>
            <person name="Chan C."/>
        </authorList>
    </citation>
    <scope>NUCLEOTIDE SEQUENCE</scope>
</reference>
<dbReference type="GO" id="GO:0005525">
    <property type="term" value="F:GTP binding"/>
    <property type="evidence" value="ECO:0007669"/>
    <property type="project" value="InterPro"/>
</dbReference>
<evidence type="ECO:0000313" key="2">
    <source>
        <dbReference type="EMBL" id="CAE7647808.1"/>
    </source>
</evidence>
<accession>A0A812VMM0</accession>
<dbReference type="EMBL" id="CAJNIZ010043038">
    <property type="protein sequence ID" value="CAE7647808.1"/>
    <property type="molecule type" value="Genomic_DNA"/>
</dbReference>
<dbReference type="Proteomes" id="UP000649617">
    <property type="component" value="Unassembled WGS sequence"/>
</dbReference>